<dbReference type="InterPro" id="IPR010982">
    <property type="entry name" value="Lambda_DNA-bd_dom_sf"/>
</dbReference>
<evidence type="ECO:0000259" key="1">
    <source>
        <dbReference type="PROSITE" id="PS50943"/>
    </source>
</evidence>
<sequence length="335" mass="37099">MDRKDGEALRALREQRGWSQLELAQWLNAALDRKYDKAQCSRWERSAEAVPVKVAELVAHELLESQPRNAVIIACGNQKGGVAKTETATCLAYLLRERGARVLLVDCDSQGNASIHVGLTARRIDELEETRRTLYYAMVDDKTAFTDFILPTDEPRVDLVPAFMSLAEADFELASAKGLVTIKERLAEIRDQYDYVILDTAPNLGLVTIGAFEAADLLLVPVQTEAFALLGLKRLMQTVERLQHRKNRNLRVLGLLPTLFSARNSQDQASLEELQRNYGSRFPIFPPVPRATVYGQAAAAGVFTLSVGGKIPGRDAFEDVANAVRHAKETLHATA</sequence>
<comment type="caution">
    <text evidence="2">The sequence shown here is derived from an EMBL/GenBank/DDBJ whole genome shotgun (WGS) entry which is preliminary data.</text>
</comment>
<keyword evidence="3" id="KW-1185">Reference proteome</keyword>
<dbReference type="RefSeq" id="WP_180282884.1">
    <property type="nucleotide sequence ID" value="NZ_JABFDB010000010.1"/>
</dbReference>
<name>A0ABX2TA10_9PROT</name>
<dbReference type="Proteomes" id="UP000584642">
    <property type="component" value="Unassembled WGS sequence"/>
</dbReference>
<dbReference type="InterPro" id="IPR050678">
    <property type="entry name" value="DNA_Partitioning_ATPase"/>
</dbReference>
<dbReference type="CDD" id="cd00093">
    <property type="entry name" value="HTH_XRE"/>
    <property type="match status" value="1"/>
</dbReference>
<evidence type="ECO:0000313" key="3">
    <source>
        <dbReference type="Proteomes" id="UP000584642"/>
    </source>
</evidence>
<accession>A0ABX2TA10</accession>
<dbReference type="Gene3D" id="3.40.50.300">
    <property type="entry name" value="P-loop containing nucleotide triphosphate hydrolases"/>
    <property type="match status" value="1"/>
</dbReference>
<feature type="domain" description="HTH cro/C1-type" evidence="1">
    <location>
        <begin position="9"/>
        <end position="24"/>
    </location>
</feature>
<reference evidence="2 3" key="1">
    <citation type="submission" date="2020-05" db="EMBL/GenBank/DDBJ databases">
        <title>Azospirillum oleiclasticum sp. nov, a nitrogen-fixing and heavy crude oil-emulsifying bacterium isolated from the crude oil of Yumen Oilfield.</title>
        <authorList>
            <person name="Wu D."/>
            <person name="Cai M."/>
            <person name="Zhang X."/>
        </authorList>
    </citation>
    <scope>NUCLEOTIDE SEQUENCE [LARGE SCALE GENOMIC DNA]</scope>
    <source>
        <strain evidence="2 3">ROY-1-1-2</strain>
    </source>
</reference>
<dbReference type="Pfam" id="PF13614">
    <property type="entry name" value="AAA_31"/>
    <property type="match status" value="1"/>
</dbReference>
<dbReference type="EMBL" id="JABFDB010000010">
    <property type="protein sequence ID" value="NYZ21120.1"/>
    <property type="molecule type" value="Genomic_DNA"/>
</dbReference>
<dbReference type="SUPFAM" id="SSF52540">
    <property type="entry name" value="P-loop containing nucleoside triphosphate hydrolases"/>
    <property type="match status" value="1"/>
</dbReference>
<evidence type="ECO:0000313" key="2">
    <source>
        <dbReference type="EMBL" id="NYZ21120.1"/>
    </source>
</evidence>
<organism evidence="2 3">
    <name type="scientific">Azospirillum oleiclasticum</name>
    <dbReference type="NCBI Taxonomy" id="2735135"/>
    <lineage>
        <taxon>Bacteria</taxon>
        <taxon>Pseudomonadati</taxon>
        <taxon>Pseudomonadota</taxon>
        <taxon>Alphaproteobacteria</taxon>
        <taxon>Rhodospirillales</taxon>
        <taxon>Azospirillaceae</taxon>
        <taxon>Azospirillum</taxon>
    </lineage>
</organism>
<dbReference type="CDD" id="cd02042">
    <property type="entry name" value="ParAB_family"/>
    <property type="match status" value="1"/>
</dbReference>
<dbReference type="PANTHER" id="PTHR13696">
    <property type="entry name" value="P-LOOP CONTAINING NUCLEOSIDE TRIPHOSPHATE HYDROLASE"/>
    <property type="match status" value="1"/>
</dbReference>
<dbReference type="InterPro" id="IPR027417">
    <property type="entry name" value="P-loop_NTPase"/>
</dbReference>
<gene>
    <name evidence="2" type="ORF">HND93_15495</name>
</gene>
<proteinExistence type="predicted"/>
<dbReference type="InterPro" id="IPR001387">
    <property type="entry name" value="Cro/C1-type_HTH"/>
</dbReference>
<dbReference type="PROSITE" id="PS50943">
    <property type="entry name" value="HTH_CROC1"/>
    <property type="match status" value="1"/>
</dbReference>
<dbReference type="PANTHER" id="PTHR13696:SF52">
    <property type="entry name" value="PARA FAMILY PROTEIN CT_582"/>
    <property type="match status" value="1"/>
</dbReference>
<dbReference type="Gene3D" id="1.10.260.40">
    <property type="entry name" value="lambda repressor-like DNA-binding domains"/>
    <property type="match status" value="1"/>
</dbReference>
<dbReference type="InterPro" id="IPR025669">
    <property type="entry name" value="AAA_dom"/>
</dbReference>
<dbReference type="SUPFAM" id="SSF47413">
    <property type="entry name" value="lambda repressor-like DNA-binding domains"/>
    <property type="match status" value="1"/>
</dbReference>
<protein>
    <submittedName>
        <fullName evidence="2">AAA family ATPase</fullName>
    </submittedName>
</protein>